<dbReference type="PANTHER" id="PTHR12526:SF634">
    <property type="entry name" value="BLL3361 PROTEIN"/>
    <property type="match status" value="1"/>
</dbReference>
<feature type="domain" description="Glycosyltransferase subfamily 4-like N-terminal" evidence="2">
    <location>
        <begin position="13"/>
        <end position="169"/>
    </location>
</feature>
<dbReference type="Pfam" id="PF13439">
    <property type="entry name" value="Glyco_transf_4"/>
    <property type="match status" value="1"/>
</dbReference>
<proteinExistence type="predicted"/>
<dbReference type="GO" id="GO:1901135">
    <property type="term" value="P:carbohydrate derivative metabolic process"/>
    <property type="evidence" value="ECO:0007669"/>
    <property type="project" value="UniProtKB-ARBA"/>
</dbReference>
<keyword evidence="4" id="KW-0328">Glycosyltransferase</keyword>
<reference evidence="4 6" key="2">
    <citation type="submission" date="2018-06" db="EMBL/GenBank/DDBJ databases">
        <authorList>
            <consortium name="Pathogen Informatics"/>
            <person name="Doyle S."/>
        </authorList>
    </citation>
    <scope>NUCLEOTIDE SEQUENCE [LARGE SCALE GENOMIC DNA]</scope>
    <source>
        <strain evidence="4 6">NCTC11401</strain>
    </source>
</reference>
<dbReference type="Proteomes" id="UP000254374">
    <property type="component" value="Unassembled WGS sequence"/>
</dbReference>
<organism evidence="4 6">
    <name type="scientific">Fluoribacter gormanii</name>
    <dbReference type="NCBI Taxonomy" id="464"/>
    <lineage>
        <taxon>Bacteria</taxon>
        <taxon>Pseudomonadati</taxon>
        <taxon>Pseudomonadota</taxon>
        <taxon>Gammaproteobacteria</taxon>
        <taxon>Legionellales</taxon>
        <taxon>Legionellaceae</taxon>
        <taxon>Fluoribacter</taxon>
    </lineage>
</organism>
<dbReference type="AlphaFoldDB" id="A0A377GN65"/>
<dbReference type="InterPro" id="IPR028098">
    <property type="entry name" value="Glyco_trans_4-like_N"/>
</dbReference>
<dbReference type="Proteomes" id="UP000186808">
    <property type="component" value="Unassembled WGS sequence"/>
</dbReference>
<dbReference type="STRING" id="464.Lgor_0832"/>
<sequence length="353" mass="40530">MKILHIIQRLKYGGIEHLVFSMLCHDVKNVYILALEGPSEESFCQWPKLKEYQSNLFFADKKEGFSLRTVNFVKDICRTLSISVIHTHHIGPLIYGCLASSQCASIRHIHTEHDIWHLQRYKDWLIQYFLFNWNKKIHLVAVSKDVYTQLKSYFPKMDISTIPNAVDTRYFIPGNQANARQYFKLPERATIIGSAGRLETVKGHIYLIEAIRLMPLDYYLVIAGIGSLYQTLLTHIQTLHLSDRIRLLGMVEPMRLFYQACDIFCLPSLNEGMPLALLEAQACSVPVVCSNVGGCAEEVDPESGLLVPSQNPKAIAEACVKINQKTEKPREFILKNFNFDTLISHYYQLYEKI</sequence>
<dbReference type="EC" id="2.4.1.345" evidence="4"/>
<dbReference type="EMBL" id="FTNL01000007">
    <property type="protein sequence ID" value="SIR15452.1"/>
    <property type="molecule type" value="Genomic_DNA"/>
</dbReference>
<keyword evidence="4" id="KW-0808">Transferase</keyword>
<dbReference type="InterPro" id="IPR001296">
    <property type="entry name" value="Glyco_trans_1"/>
</dbReference>
<evidence type="ECO:0000313" key="4">
    <source>
        <dbReference type="EMBL" id="STO26250.1"/>
    </source>
</evidence>
<keyword evidence="5" id="KW-1185">Reference proteome</keyword>
<dbReference type="Gene3D" id="3.40.50.2000">
    <property type="entry name" value="Glycogen Phosphorylase B"/>
    <property type="match status" value="2"/>
</dbReference>
<gene>
    <name evidence="4" type="primary">pimB_2</name>
    <name evidence="4" type="ORF">NCTC11401_03104</name>
    <name evidence="3" type="ORF">SAMN05421777_10764</name>
</gene>
<evidence type="ECO:0000313" key="6">
    <source>
        <dbReference type="Proteomes" id="UP000254374"/>
    </source>
</evidence>
<evidence type="ECO:0000259" key="2">
    <source>
        <dbReference type="Pfam" id="PF13439"/>
    </source>
</evidence>
<dbReference type="SUPFAM" id="SSF53756">
    <property type="entry name" value="UDP-Glycosyltransferase/glycogen phosphorylase"/>
    <property type="match status" value="1"/>
</dbReference>
<dbReference type="Pfam" id="PF00534">
    <property type="entry name" value="Glycos_transf_1"/>
    <property type="match status" value="1"/>
</dbReference>
<feature type="domain" description="Glycosyl transferase family 1" evidence="1">
    <location>
        <begin position="178"/>
        <end position="333"/>
    </location>
</feature>
<evidence type="ECO:0000259" key="1">
    <source>
        <dbReference type="Pfam" id="PF00534"/>
    </source>
</evidence>
<dbReference type="PANTHER" id="PTHR12526">
    <property type="entry name" value="GLYCOSYLTRANSFERASE"/>
    <property type="match status" value="1"/>
</dbReference>
<dbReference type="GO" id="GO:0043750">
    <property type="term" value="F:phosphatidylinositol alpha-mannosyltransferase activity"/>
    <property type="evidence" value="ECO:0007669"/>
    <property type="project" value="UniProtKB-EC"/>
</dbReference>
<accession>A0A377GN65</accession>
<reference evidence="3 5" key="1">
    <citation type="submission" date="2017-01" db="EMBL/GenBank/DDBJ databases">
        <authorList>
            <person name="Varghese N."/>
            <person name="Submissions S."/>
        </authorList>
    </citation>
    <scope>NUCLEOTIDE SEQUENCE [LARGE SCALE GENOMIC DNA]</scope>
    <source>
        <strain evidence="3 5">ATCC 33342</strain>
    </source>
</reference>
<dbReference type="RefSeq" id="WP_058467339.1">
    <property type="nucleotide sequence ID" value="NZ_CAAAIX010000005.1"/>
</dbReference>
<name>A0A377GN65_9GAMM</name>
<dbReference type="EMBL" id="UGGV01000001">
    <property type="protein sequence ID" value="STO26250.1"/>
    <property type="molecule type" value="Genomic_DNA"/>
</dbReference>
<dbReference type="OrthoDB" id="9768937at2"/>
<protein>
    <submittedName>
        <fullName evidence="4">GDP-mannose-dependent alpha-(1-6)-phosphatidylinositol monomannoside mannosyltransferase</fullName>
        <ecNumber evidence="4">2.4.1.345</ecNumber>
    </submittedName>
    <submittedName>
        <fullName evidence="3">Glycosyltransferase involved in cell wall bisynthesis</fullName>
    </submittedName>
</protein>
<evidence type="ECO:0000313" key="5">
    <source>
        <dbReference type="Proteomes" id="UP000186808"/>
    </source>
</evidence>
<evidence type="ECO:0000313" key="3">
    <source>
        <dbReference type="EMBL" id="SIR15452.1"/>
    </source>
</evidence>